<dbReference type="InterPro" id="IPR001298">
    <property type="entry name" value="Filamin/ABP280_rpt"/>
</dbReference>
<dbReference type="GO" id="GO:0008270">
    <property type="term" value="F:zinc ion binding"/>
    <property type="evidence" value="ECO:0007669"/>
    <property type="project" value="UniProtKB-KW"/>
</dbReference>
<proteinExistence type="predicted"/>
<dbReference type="Pfam" id="PF00630">
    <property type="entry name" value="Filamin"/>
    <property type="match status" value="1"/>
</dbReference>
<comment type="caution">
    <text evidence="6">The sequence shown here is derived from an EMBL/GenBank/DDBJ whole genome shotgun (WGS) entry which is preliminary data.</text>
</comment>
<dbReference type="SUPFAM" id="SSF81296">
    <property type="entry name" value="E set domains"/>
    <property type="match status" value="1"/>
</dbReference>
<evidence type="ECO:0000313" key="7">
    <source>
        <dbReference type="Proteomes" id="UP000770661"/>
    </source>
</evidence>
<dbReference type="Gene3D" id="2.60.40.10">
    <property type="entry name" value="Immunoglobulins"/>
    <property type="match status" value="1"/>
</dbReference>
<evidence type="ECO:0000259" key="5">
    <source>
        <dbReference type="PROSITE" id="PS50119"/>
    </source>
</evidence>
<reference evidence="6" key="1">
    <citation type="submission" date="2020-07" db="EMBL/GenBank/DDBJ databases">
        <title>The High-quality genome of the commercially important snow crab, Chionoecetes opilio.</title>
        <authorList>
            <person name="Jeong J.-H."/>
            <person name="Ryu S."/>
        </authorList>
    </citation>
    <scope>NUCLEOTIDE SEQUENCE</scope>
    <source>
        <strain evidence="6">MADBK_172401_WGS</strain>
        <tissue evidence="6">Digestive gland</tissue>
    </source>
</reference>
<dbReference type="InterPro" id="IPR014756">
    <property type="entry name" value="Ig_E-set"/>
</dbReference>
<dbReference type="AlphaFoldDB" id="A0A8J5BSV6"/>
<keyword evidence="2" id="KW-0479">Metal-binding</keyword>
<dbReference type="PANTHER" id="PTHR25462:SF291">
    <property type="entry name" value="E3 UBIQUITIN-PROTEIN LIGASE TRIM45"/>
    <property type="match status" value="1"/>
</dbReference>
<protein>
    <submittedName>
        <fullName evidence="6">Tripartite motif-containing protein 45</fullName>
    </submittedName>
</protein>
<dbReference type="InterPro" id="IPR000315">
    <property type="entry name" value="Znf_B-box"/>
</dbReference>
<dbReference type="InterPro" id="IPR047153">
    <property type="entry name" value="TRIM45/56/19-like"/>
</dbReference>
<dbReference type="GO" id="GO:0061630">
    <property type="term" value="F:ubiquitin protein ligase activity"/>
    <property type="evidence" value="ECO:0007669"/>
    <property type="project" value="TreeGrafter"/>
</dbReference>
<feature type="repeat" description="Filamin" evidence="3">
    <location>
        <begin position="564"/>
        <end position="604"/>
    </location>
</feature>
<gene>
    <name evidence="6" type="primary">TRIM45</name>
    <name evidence="6" type="ORF">GWK47_002813</name>
</gene>
<evidence type="ECO:0000256" key="1">
    <source>
        <dbReference type="ARBA" id="ARBA00022737"/>
    </source>
</evidence>
<dbReference type="InterPro" id="IPR017868">
    <property type="entry name" value="Filamin/ABP280_repeat-like"/>
</dbReference>
<organism evidence="6 7">
    <name type="scientific">Chionoecetes opilio</name>
    <name type="common">Atlantic snow crab</name>
    <name type="synonym">Cancer opilio</name>
    <dbReference type="NCBI Taxonomy" id="41210"/>
    <lineage>
        <taxon>Eukaryota</taxon>
        <taxon>Metazoa</taxon>
        <taxon>Ecdysozoa</taxon>
        <taxon>Arthropoda</taxon>
        <taxon>Crustacea</taxon>
        <taxon>Multicrustacea</taxon>
        <taxon>Malacostraca</taxon>
        <taxon>Eumalacostraca</taxon>
        <taxon>Eucarida</taxon>
        <taxon>Decapoda</taxon>
        <taxon>Pleocyemata</taxon>
        <taxon>Brachyura</taxon>
        <taxon>Eubrachyura</taxon>
        <taxon>Majoidea</taxon>
        <taxon>Majidae</taxon>
        <taxon>Chionoecetes</taxon>
    </lineage>
</organism>
<dbReference type="Pfam" id="PF00643">
    <property type="entry name" value="zf-B_box"/>
    <property type="match status" value="1"/>
</dbReference>
<keyword evidence="7" id="KW-1185">Reference proteome</keyword>
<dbReference type="PROSITE" id="PS50119">
    <property type="entry name" value="ZF_BBOX"/>
    <property type="match status" value="1"/>
</dbReference>
<dbReference type="PROSITE" id="PS50194">
    <property type="entry name" value="FILAMIN_REPEAT"/>
    <property type="match status" value="1"/>
</dbReference>
<feature type="domain" description="B box-type" evidence="5">
    <location>
        <begin position="293"/>
        <end position="334"/>
    </location>
</feature>
<keyword evidence="2" id="KW-0862">Zinc</keyword>
<name>A0A8J5BSV6_CHIOP</name>
<dbReference type="EMBL" id="JACEEZ010025238">
    <property type="protein sequence ID" value="KAG0702991.1"/>
    <property type="molecule type" value="Genomic_DNA"/>
</dbReference>
<evidence type="ECO:0000256" key="2">
    <source>
        <dbReference type="PROSITE-ProRule" id="PRU00024"/>
    </source>
</evidence>
<evidence type="ECO:0000256" key="3">
    <source>
        <dbReference type="PROSITE-ProRule" id="PRU00087"/>
    </source>
</evidence>
<dbReference type="Gene3D" id="3.30.160.60">
    <property type="entry name" value="Classic Zinc Finger"/>
    <property type="match status" value="1"/>
</dbReference>
<dbReference type="OrthoDB" id="264520at2759"/>
<evidence type="ECO:0000313" key="6">
    <source>
        <dbReference type="EMBL" id="KAG0702991.1"/>
    </source>
</evidence>
<keyword evidence="2" id="KW-0863">Zinc-finger</keyword>
<sequence length="727" mass="77717">MEYVSAELWVVWCPECGHEAEVPLGGVDCFPLNYVLQKQLVLEALNSATTIIYCDLCQEEVVHGTYPLPSLPTEVVHGTYPLPTEVVHGTYPLPSLPTEVVHGTYPQPSLPTEVVHGTYPQPSLPTEVVHGTYPLPSLPTEVVHGTYPLPSLPTEVVHGTYPLPSLPTEVVHGTYPLPSLPTEVVHGTYPLPSLPTEVVHGTYPLPSLPTEVVHGTYPLPSLPTEVVHEVVHGTYPLSSLPTEVVHGTYPLSSLPTEVVHGTYPSSCHRVVRTYPSSAQVSRRREYRGPGEVAHTLVCSTHGEGEVGWWCRGCQEPLCAACLATLHCGHQTSTVEQEAPQTRRDLSALLEQATERMGELLTTVEDLTGAASRVQQRGHTVSDHVNAFIDDYILALEEHRHTLLKQVRQACERSQRSLVSESQKAGQTAAWLRQGCDLTHDLLHHAGQAEVLALAPLITHRLQTLLKEKVEGWMWWEKLDLLRDHRAGRVRGHRVEGVIADSPAHPAHSRLKALCEVGSAAVGARLTALVVARDMDGQPITHGGETVAASFLTADASSTLCGCSVRDREDGSYEIVFSPPVAGNGALHVTLQGEHVTGSPLEIKVKTSTSGSNSNTATTGEAGREEGGGGGGGSGGCGGGREGCGGSRQHTGVYHCCTFCSSGGDKSATCACGAAIHAATLRCSPAGYLGCGHNHKGHPGQKHWSCCAQTSPTAACSRPISQYYQVTL</sequence>
<dbReference type="Proteomes" id="UP000770661">
    <property type="component" value="Unassembled WGS sequence"/>
</dbReference>
<feature type="compositionally biased region" description="Low complexity" evidence="4">
    <location>
        <begin position="606"/>
        <end position="620"/>
    </location>
</feature>
<feature type="region of interest" description="Disordered" evidence="4">
    <location>
        <begin position="603"/>
        <end position="631"/>
    </location>
</feature>
<accession>A0A8J5BSV6</accession>
<dbReference type="SMART" id="SM00557">
    <property type="entry name" value="IG_FLMN"/>
    <property type="match status" value="1"/>
</dbReference>
<dbReference type="PANTHER" id="PTHR25462">
    <property type="entry name" value="BONUS, ISOFORM C-RELATED"/>
    <property type="match status" value="1"/>
</dbReference>
<dbReference type="InterPro" id="IPR013783">
    <property type="entry name" value="Ig-like_fold"/>
</dbReference>
<dbReference type="SUPFAM" id="SSF57845">
    <property type="entry name" value="B-box zinc-binding domain"/>
    <property type="match status" value="1"/>
</dbReference>
<keyword evidence="1" id="KW-0677">Repeat</keyword>
<evidence type="ECO:0000256" key="4">
    <source>
        <dbReference type="SAM" id="MobiDB-lite"/>
    </source>
</evidence>